<evidence type="ECO:0000256" key="1">
    <source>
        <dbReference type="ARBA" id="ARBA00022574"/>
    </source>
</evidence>
<evidence type="ECO:0000313" key="5">
    <source>
        <dbReference type="Proteomes" id="UP001476798"/>
    </source>
</evidence>
<proteinExistence type="predicted"/>
<feature type="compositionally biased region" description="Pro residues" evidence="2">
    <location>
        <begin position="29"/>
        <end position="40"/>
    </location>
</feature>
<feature type="chain" id="PRO_5046199887" evidence="3">
    <location>
        <begin position="27"/>
        <end position="208"/>
    </location>
</feature>
<reference evidence="4 5" key="1">
    <citation type="submission" date="2021-06" db="EMBL/GenBank/DDBJ databases">
        <authorList>
            <person name="Palmer J.M."/>
        </authorList>
    </citation>
    <scope>NUCLEOTIDE SEQUENCE [LARGE SCALE GENOMIC DNA]</scope>
    <source>
        <strain evidence="4 5">GA_2019</strain>
        <tissue evidence="4">Muscle</tissue>
    </source>
</reference>
<dbReference type="PANTHER" id="PTHR46108">
    <property type="entry name" value="BLUE CHEESE"/>
    <property type="match status" value="1"/>
</dbReference>
<keyword evidence="5" id="KW-1185">Reference proteome</keyword>
<evidence type="ECO:0000256" key="3">
    <source>
        <dbReference type="SAM" id="SignalP"/>
    </source>
</evidence>
<dbReference type="Proteomes" id="UP001476798">
    <property type="component" value="Unassembled WGS sequence"/>
</dbReference>
<protein>
    <submittedName>
        <fullName evidence="4">Uncharacterized protein</fullName>
    </submittedName>
</protein>
<feature type="signal peptide" evidence="3">
    <location>
        <begin position="1"/>
        <end position="26"/>
    </location>
</feature>
<dbReference type="EMBL" id="JAHRIO010021696">
    <property type="protein sequence ID" value="MEQ2165653.1"/>
    <property type="molecule type" value="Genomic_DNA"/>
</dbReference>
<evidence type="ECO:0000256" key="2">
    <source>
        <dbReference type="SAM" id="MobiDB-lite"/>
    </source>
</evidence>
<sequence length="208" mass="22930">MTTMSVPSTLVKCLYLFFDLPHMAEAPVGPTPQPPQPPPNQEKTPGQAHTQPELPLADRRALLQKVFVQVEKRHEDKFSLTVLLVFLSESTCRRRCWMISGCAKVIHSSATSCSGTAVSSMWFSSFGRSLFTQKYLKILFSRLEQAKEDESKDALKDLVNLVTCLCTYGVTELKPAGLTTGAPFLLPGFVLPQPSGKGMVPEPTKLCK</sequence>
<gene>
    <name evidence="4" type="ORF">GOODEAATRI_019320</name>
</gene>
<keyword evidence="1" id="KW-0853">WD repeat</keyword>
<dbReference type="PANTHER" id="PTHR46108:SF1">
    <property type="entry name" value="WD REPEAT AND FYVE DOMAIN-CONTAINING PROTEIN 3"/>
    <property type="match status" value="1"/>
</dbReference>
<feature type="region of interest" description="Disordered" evidence="2">
    <location>
        <begin position="26"/>
        <end position="52"/>
    </location>
</feature>
<dbReference type="InterPro" id="IPR051944">
    <property type="entry name" value="BEACH_domain_protein"/>
</dbReference>
<keyword evidence="3" id="KW-0732">Signal</keyword>
<accession>A0ABV0N2P9</accession>
<comment type="caution">
    <text evidence="4">The sequence shown here is derived from an EMBL/GenBank/DDBJ whole genome shotgun (WGS) entry which is preliminary data.</text>
</comment>
<name>A0ABV0N2P9_9TELE</name>
<organism evidence="4 5">
    <name type="scientific">Goodea atripinnis</name>
    <dbReference type="NCBI Taxonomy" id="208336"/>
    <lineage>
        <taxon>Eukaryota</taxon>
        <taxon>Metazoa</taxon>
        <taxon>Chordata</taxon>
        <taxon>Craniata</taxon>
        <taxon>Vertebrata</taxon>
        <taxon>Euteleostomi</taxon>
        <taxon>Actinopterygii</taxon>
        <taxon>Neopterygii</taxon>
        <taxon>Teleostei</taxon>
        <taxon>Neoteleostei</taxon>
        <taxon>Acanthomorphata</taxon>
        <taxon>Ovalentaria</taxon>
        <taxon>Atherinomorphae</taxon>
        <taxon>Cyprinodontiformes</taxon>
        <taxon>Goodeidae</taxon>
        <taxon>Goodea</taxon>
    </lineage>
</organism>
<evidence type="ECO:0000313" key="4">
    <source>
        <dbReference type="EMBL" id="MEQ2165653.1"/>
    </source>
</evidence>